<dbReference type="Pfam" id="PF13271">
    <property type="entry name" value="DUF4062"/>
    <property type="match status" value="1"/>
</dbReference>
<accession>A0A511ND46</accession>
<dbReference type="EMBL" id="BJXC01000002">
    <property type="protein sequence ID" value="GEM50743.1"/>
    <property type="molecule type" value="Genomic_DNA"/>
</dbReference>
<dbReference type="Proteomes" id="UP000321245">
    <property type="component" value="Unassembled WGS sequence"/>
</dbReference>
<gene>
    <name evidence="2" type="ORF">EB1_05330</name>
</gene>
<protein>
    <recommendedName>
        <fullName evidence="1">DUF4062 domain-containing protein</fullName>
    </recommendedName>
</protein>
<dbReference type="AlphaFoldDB" id="A0A511ND46"/>
<dbReference type="OrthoDB" id="9810187at2"/>
<dbReference type="InterPro" id="IPR025139">
    <property type="entry name" value="DUF4062"/>
</dbReference>
<feature type="domain" description="DUF4062" evidence="1">
    <location>
        <begin position="5"/>
        <end position="90"/>
    </location>
</feature>
<sequence>MAKPRIFVSSTYYDLRHIRTDIDRFIREQGYEPVLNEQGSIAYGKEDRLEEYCYKEINNVDILVSIIGGRYGSESKIEKHSVSQMELKTAFDLNKQVYIFIEKGVYNEYQFYLKNKENETTKYTYADNIKIHQFIEFVESLPNNNTIHGFETSSDITMFLKEQWAGLFQRFLQEQTRSKEIHIIKGIENTAKTLNQLVTFLTEEKRGSESAINEILLSNHPAMEQIKDMLKIPYRVFFTNKDEFLDLIKARGFIESNDNFPLDDKQTWLMEKNSQLYELTYSEDIFNSDSKLKIYTKEEWNPEFITLVKTKIEEEDNLPF</sequence>
<dbReference type="RefSeq" id="WP_019973973.1">
    <property type="nucleotide sequence ID" value="NZ_BJXC01000002.1"/>
</dbReference>
<name>A0A511ND46_9FLAO</name>
<evidence type="ECO:0000259" key="1">
    <source>
        <dbReference type="Pfam" id="PF13271"/>
    </source>
</evidence>
<comment type="caution">
    <text evidence="2">The sequence shown here is derived from an EMBL/GenBank/DDBJ whole genome shotgun (WGS) entry which is preliminary data.</text>
</comment>
<keyword evidence="3" id="KW-1185">Reference proteome</keyword>
<proteinExistence type="predicted"/>
<dbReference type="GeneID" id="84648741"/>
<organism evidence="2 3">
    <name type="scientific">Empedobacter brevis NBRC 14943 = ATCC 43319</name>
    <dbReference type="NCBI Taxonomy" id="1218108"/>
    <lineage>
        <taxon>Bacteria</taxon>
        <taxon>Pseudomonadati</taxon>
        <taxon>Bacteroidota</taxon>
        <taxon>Flavobacteriia</taxon>
        <taxon>Flavobacteriales</taxon>
        <taxon>Weeksellaceae</taxon>
        <taxon>Empedobacter</taxon>
    </lineage>
</organism>
<evidence type="ECO:0000313" key="2">
    <source>
        <dbReference type="EMBL" id="GEM50743.1"/>
    </source>
</evidence>
<dbReference type="STRING" id="1218108.GCA_000382425_00465"/>
<evidence type="ECO:0000313" key="3">
    <source>
        <dbReference type="Proteomes" id="UP000321245"/>
    </source>
</evidence>
<reference evidence="2 3" key="1">
    <citation type="submission" date="2019-07" db="EMBL/GenBank/DDBJ databases">
        <title>Whole genome shotgun sequence of Empedobacter brevis NBRC 14943.</title>
        <authorList>
            <person name="Hosoyama A."/>
            <person name="Uohara A."/>
            <person name="Ohji S."/>
            <person name="Ichikawa N."/>
        </authorList>
    </citation>
    <scope>NUCLEOTIDE SEQUENCE [LARGE SCALE GENOMIC DNA]</scope>
    <source>
        <strain evidence="2 3">NBRC 14943</strain>
    </source>
</reference>